<dbReference type="Proteomes" id="UP000263642">
    <property type="component" value="Unassembled WGS sequence"/>
</dbReference>
<reference evidence="1 2" key="1">
    <citation type="journal article" date="2018" name="Nat. Biotechnol.">
        <title>A standardized bacterial taxonomy based on genome phylogeny substantially revises the tree of life.</title>
        <authorList>
            <person name="Parks D.H."/>
            <person name="Chuvochina M."/>
            <person name="Waite D.W."/>
            <person name="Rinke C."/>
            <person name="Skarshewski A."/>
            <person name="Chaumeil P.A."/>
            <person name="Hugenholtz P."/>
        </authorList>
    </citation>
    <scope>NUCLEOTIDE SEQUENCE [LARGE SCALE GENOMIC DNA]</scope>
    <source>
        <strain evidence="1">UBA9375</strain>
    </source>
</reference>
<comment type="caution">
    <text evidence="1">The sequence shown here is derived from an EMBL/GenBank/DDBJ whole genome shotgun (WGS) entry which is preliminary data.</text>
</comment>
<name>A0A3D3R8N0_9PLAN</name>
<protein>
    <recommendedName>
        <fullName evidence="3">Carboxypeptidase regulatory-like domain-containing protein</fullName>
    </recommendedName>
</protein>
<sequence length="137" mass="14102">MNIRSGLLLSLVAFLCSGCGQPDDRLPTARVSGTVALDGQPLTAGNIMFFPDSGGKHAVGMIGADGAFHLSTYESGDGAVVGKHKVVIQVSHGSPDGTAVPEKSSPIPVKYTQRGTTTLTAEITAEGENQLNLNVLP</sequence>
<dbReference type="AlphaFoldDB" id="A0A3D3R8N0"/>
<organism evidence="1 2">
    <name type="scientific">Gimesia maris</name>
    <dbReference type="NCBI Taxonomy" id="122"/>
    <lineage>
        <taxon>Bacteria</taxon>
        <taxon>Pseudomonadati</taxon>
        <taxon>Planctomycetota</taxon>
        <taxon>Planctomycetia</taxon>
        <taxon>Planctomycetales</taxon>
        <taxon>Planctomycetaceae</taxon>
        <taxon>Gimesia</taxon>
    </lineage>
</organism>
<dbReference type="EMBL" id="DQAY01000118">
    <property type="protein sequence ID" value="HCO25175.1"/>
    <property type="molecule type" value="Genomic_DNA"/>
</dbReference>
<evidence type="ECO:0000313" key="1">
    <source>
        <dbReference type="EMBL" id="HCO25175.1"/>
    </source>
</evidence>
<gene>
    <name evidence="1" type="ORF">DIT97_19895</name>
</gene>
<accession>A0A3D3R8N0</accession>
<evidence type="ECO:0000313" key="2">
    <source>
        <dbReference type="Proteomes" id="UP000263642"/>
    </source>
</evidence>
<proteinExistence type="predicted"/>
<evidence type="ECO:0008006" key="3">
    <source>
        <dbReference type="Google" id="ProtNLM"/>
    </source>
</evidence>